<evidence type="ECO:0000313" key="3">
    <source>
        <dbReference type="Proteomes" id="UP001381693"/>
    </source>
</evidence>
<comment type="caution">
    <text evidence="2">The sequence shown here is derived from an EMBL/GenBank/DDBJ whole genome shotgun (WGS) entry which is preliminary data.</text>
</comment>
<feature type="chain" id="PRO_5043047639" evidence="1">
    <location>
        <begin position="33"/>
        <end position="312"/>
    </location>
</feature>
<dbReference type="AlphaFoldDB" id="A0AAN8WSR1"/>
<reference evidence="2 3" key="1">
    <citation type="submission" date="2023-11" db="EMBL/GenBank/DDBJ databases">
        <title>Halocaridina rubra genome assembly.</title>
        <authorList>
            <person name="Smith C."/>
        </authorList>
    </citation>
    <scope>NUCLEOTIDE SEQUENCE [LARGE SCALE GENOMIC DNA]</scope>
    <source>
        <strain evidence="2">EP-1</strain>
        <tissue evidence="2">Whole</tissue>
    </source>
</reference>
<keyword evidence="1" id="KW-0732">Signal</keyword>
<protein>
    <submittedName>
        <fullName evidence="2">Uncharacterized protein</fullName>
    </submittedName>
</protein>
<organism evidence="2 3">
    <name type="scientific">Halocaridina rubra</name>
    <name type="common">Hawaiian red shrimp</name>
    <dbReference type="NCBI Taxonomy" id="373956"/>
    <lineage>
        <taxon>Eukaryota</taxon>
        <taxon>Metazoa</taxon>
        <taxon>Ecdysozoa</taxon>
        <taxon>Arthropoda</taxon>
        <taxon>Crustacea</taxon>
        <taxon>Multicrustacea</taxon>
        <taxon>Malacostraca</taxon>
        <taxon>Eumalacostraca</taxon>
        <taxon>Eucarida</taxon>
        <taxon>Decapoda</taxon>
        <taxon>Pleocyemata</taxon>
        <taxon>Caridea</taxon>
        <taxon>Atyoidea</taxon>
        <taxon>Atyidae</taxon>
        <taxon>Halocaridina</taxon>
    </lineage>
</organism>
<dbReference type="EMBL" id="JAXCGZ010015426">
    <property type="protein sequence ID" value="KAK7070322.1"/>
    <property type="molecule type" value="Genomic_DNA"/>
</dbReference>
<sequence>MPTVPIYLPSWHHSFNKVILLVILLNWRTVACSEEAKTSHQDSTGEFDDIVRLGNDVPGDIKEQKLTFHEIYSSDQANGLEASDFYADILETVEEHALYSKCHNTEDLGTMSSMSSGFSSGQQVSTSLPVKGSIHFVPLDTEKRWIKSNGLCTPDNRSIVITSEMTTECISSFNDFYTQEAFGLTWLETLSLFHDEQFDYEWLTICDKQDHCSPVLPQLPPNPYHPPQTQDALKGILIQVFGYAQRYIAALDSLLLDQSLGENKFISEMLETKRNMAGVVSVLMTSVSDCHLQIQEQLVHDLISKLYTNDDV</sequence>
<accession>A0AAN8WSR1</accession>
<evidence type="ECO:0000256" key="1">
    <source>
        <dbReference type="SAM" id="SignalP"/>
    </source>
</evidence>
<dbReference type="Proteomes" id="UP001381693">
    <property type="component" value="Unassembled WGS sequence"/>
</dbReference>
<feature type="signal peptide" evidence="1">
    <location>
        <begin position="1"/>
        <end position="32"/>
    </location>
</feature>
<name>A0AAN8WSR1_HALRR</name>
<keyword evidence="3" id="KW-1185">Reference proteome</keyword>
<evidence type="ECO:0000313" key="2">
    <source>
        <dbReference type="EMBL" id="KAK7070322.1"/>
    </source>
</evidence>
<gene>
    <name evidence="2" type="ORF">SK128_003870</name>
</gene>
<proteinExistence type="predicted"/>